<dbReference type="HOGENOM" id="CLU_950331_0_0_1"/>
<dbReference type="PROSITE" id="PS01032">
    <property type="entry name" value="PPM_1"/>
    <property type="match status" value="1"/>
</dbReference>
<reference evidence="12" key="2">
    <citation type="submission" date="2015-01" db="EMBL/GenBank/DDBJ databases">
        <title>Evolutionary Origins and Diversification of the Mycorrhizal Mutualists.</title>
        <authorList>
            <consortium name="DOE Joint Genome Institute"/>
            <consortium name="Mycorrhizal Genomics Consortium"/>
            <person name="Kohler A."/>
            <person name="Kuo A."/>
            <person name="Nagy L.G."/>
            <person name="Floudas D."/>
            <person name="Copeland A."/>
            <person name="Barry K.W."/>
            <person name="Cichocki N."/>
            <person name="Veneault-Fourrey C."/>
            <person name="LaButti K."/>
            <person name="Lindquist E.A."/>
            <person name="Lipzen A."/>
            <person name="Lundell T."/>
            <person name="Morin E."/>
            <person name="Murat C."/>
            <person name="Riley R."/>
            <person name="Ohm R."/>
            <person name="Sun H."/>
            <person name="Tunlid A."/>
            <person name="Henrissat B."/>
            <person name="Grigoriev I.V."/>
            <person name="Hibbett D.S."/>
            <person name="Martin F."/>
        </authorList>
    </citation>
    <scope>NUCLEOTIDE SEQUENCE [LARGE SCALE GENOMIC DNA]</scope>
    <source>
        <strain evidence="12">F 1598</strain>
    </source>
</reference>
<comment type="similarity">
    <text evidence="2 9">Belongs to the PP2C family.</text>
</comment>
<dbReference type="Gene3D" id="3.60.40.10">
    <property type="entry name" value="PPM-type phosphatase domain"/>
    <property type="match status" value="1"/>
</dbReference>
<dbReference type="OrthoDB" id="420076at2759"/>
<evidence type="ECO:0000256" key="5">
    <source>
        <dbReference type="ARBA" id="ARBA00022801"/>
    </source>
</evidence>
<reference evidence="11 12" key="1">
    <citation type="submission" date="2014-04" db="EMBL/GenBank/DDBJ databases">
        <authorList>
            <consortium name="DOE Joint Genome Institute"/>
            <person name="Kuo A."/>
            <person name="Tarkka M."/>
            <person name="Buscot F."/>
            <person name="Kohler A."/>
            <person name="Nagy L.G."/>
            <person name="Floudas D."/>
            <person name="Copeland A."/>
            <person name="Barry K.W."/>
            <person name="Cichocki N."/>
            <person name="Veneault-Fourrey C."/>
            <person name="LaButti K."/>
            <person name="Lindquist E.A."/>
            <person name="Lipzen A."/>
            <person name="Lundell T."/>
            <person name="Morin E."/>
            <person name="Murat C."/>
            <person name="Sun H."/>
            <person name="Tunlid A."/>
            <person name="Henrissat B."/>
            <person name="Grigoriev I.V."/>
            <person name="Hibbett D.S."/>
            <person name="Martin F."/>
            <person name="Nordberg H.P."/>
            <person name="Cantor M.N."/>
            <person name="Hua S.X."/>
        </authorList>
    </citation>
    <scope>NUCLEOTIDE SEQUENCE [LARGE SCALE GENOMIC DNA]</scope>
    <source>
        <strain evidence="11 12">F 1598</strain>
    </source>
</reference>
<keyword evidence="4" id="KW-0479">Metal-binding</keyword>
<evidence type="ECO:0000256" key="2">
    <source>
        <dbReference type="ARBA" id="ARBA00006702"/>
    </source>
</evidence>
<dbReference type="AlphaFoldDB" id="A0A0C3BEA2"/>
<dbReference type="PROSITE" id="PS51746">
    <property type="entry name" value="PPM_2"/>
    <property type="match status" value="1"/>
</dbReference>
<dbReference type="Proteomes" id="UP000054166">
    <property type="component" value="Unassembled WGS sequence"/>
</dbReference>
<dbReference type="SUPFAM" id="SSF81606">
    <property type="entry name" value="PP2C-like"/>
    <property type="match status" value="1"/>
</dbReference>
<sequence>METLEQFRCKLVSLCVGTKLDEGVHTVTFQPLKARVNQDRVMTEKWNISGQTWLFLAVCDGHGGTETPKYTVQYLPGRIHAALQTLCSPTDGLDPNVKEQFQESISALLSEEIERFDREIGEAVTTLCKDPRKLMEAQARLLVEKHAETLSRAYHGTTLTFALINLTREGLWVAWVGDLTVSLSCTNPDGTRSGEKLLDLHTPTTPSEYFRVSMSHPAAEQDIFSGDRLLGTLSMTRAIGNFLLRFHSSLTQLFSYLPTTASSSYISGITKYSKTPPYVIAKPSLRYINLQPF</sequence>
<evidence type="ECO:0000259" key="10">
    <source>
        <dbReference type="PROSITE" id="PS51746"/>
    </source>
</evidence>
<evidence type="ECO:0000256" key="7">
    <source>
        <dbReference type="ARBA" id="ARBA00022912"/>
    </source>
</evidence>
<dbReference type="PANTHER" id="PTHR13832">
    <property type="entry name" value="PROTEIN PHOSPHATASE 2C"/>
    <property type="match status" value="1"/>
</dbReference>
<dbReference type="EC" id="3.1.3.16" evidence="3"/>
<evidence type="ECO:0000313" key="11">
    <source>
        <dbReference type="EMBL" id="KIM75627.1"/>
    </source>
</evidence>
<protein>
    <recommendedName>
        <fullName evidence="3">protein-serine/threonine phosphatase</fullName>
        <ecNumber evidence="3">3.1.3.16</ecNumber>
    </recommendedName>
</protein>
<evidence type="ECO:0000256" key="8">
    <source>
        <dbReference type="ARBA" id="ARBA00023211"/>
    </source>
</evidence>
<evidence type="ECO:0000256" key="9">
    <source>
        <dbReference type="RuleBase" id="RU003465"/>
    </source>
</evidence>
<dbReference type="PANTHER" id="PTHR13832:SF803">
    <property type="entry name" value="PROTEIN PHOSPHATASE 1G"/>
    <property type="match status" value="1"/>
</dbReference>
<evidence type="ECO:0000256" key="1">
    <source>
        <dbReference type="ARBA" id="ARBA00001936"/>
    </source>
</evidence>
<accession>A0A0C3BEA2</accession>
<dbReference type="EMBL" id="KN833044">
    <property type="protein sequence ID" value="KIM75627.1"/>
    <property type="molecule type" value="Genomic_DNA"/>
</dbReference>
<keyword evidence="12" id="KW-1185">Reference proteome</keyword>
<dbReference type="Pfam" id="PF00481">
    <property type="entry name" value="PP2C"/>
    <property type="match status" value="1"/>
</dbReference>
<dbReference type="InterPro" id="IPR036457">
    <property type="entry name" value="PPM-type-like_dom_sf"/>
</dbReference>
<gene>
    <name evidence="11" type="ORF">PILCRDRAFT_13408</name>
</gene>
<comment type="cofactor">
    <cofactor evidence="1">
        <name>Mn(2+)</name>
        <dbReference type="ChEBI" id="CHEBI:29035"/>
    </cofactor>
</comment>
<dbReference type="GO" id="GO:0046872">
    <property type="term" value="F:metal ion binding"/>
    <property type="evidence" value="ECO:0007669"/>
    <property type="project" value="UniProtKB-KW"/>
</dbReference>
<evidence type="ECO:0000256" key="6">
    <source>
        <dbReference type="ARBA" id="ARBA00022842"/>
    </source>
</evidence>
<dbReference type="GO" id="GO:0004722">
    <property type="term" value="F:protein serine/threonine phosphatase activity"/>
    <property type="evidence" value="ECO:0007669"/>
    <property type="project" value="UniProtKB-EC"/>
</dbReference>
<organism evidence="11 12">
    <name type="scientific">Piloderma croceum (strain F 1598)</name>
    <dbReference type="NCBI Taxonomy" id="765440"/>
    <lineage>
        <taxon>Eukaryota</taxon>
        <taxon>Fungi</taxon>
        <taxon>Dikarya</taxon>
        <taxon>Basidiomycota</taxon>
        <taxon>Agaricomycotina</taxon>
        <taxon>Agaricomycetes</taxon>
        <taxon>Agaricomycetidae</taxon>
        <taxon>Atheliales</taxon>
        <taxon>Atheliaceae</taxon>
        <taxon>Piloderma</taxon>
    </lineage>
</organism>
<proteinExistence type="inferred from homology"/>
<keyword evidence="8" id="KW-0464">Manganese</keyword>
<keyword evidence="6" id="KW-0460">Magnesium</keyword>
<evidence type="ECO:0000313" key="12">
    <source>
        <dbReference type="Proteomes" id="UP000054166"/>
    </source>
</evidence>
<name>A0A0C3BEA2_PILCF</name>
<dbReference type="InterPro" id="IPR015655">
    <property type="entry name" value="PP2C"/>
</dbReference>
<dbReference type="STRING" id="765440.A0A0C3BEA2"/>
<dbReference type="InterPro" id="IPR000222">
    <property type="entry name" value="PP2C_BS"/>
</dbReference>
<feature type="domain" description="PPM-type phosphatase" evidence="10">
    <location>
        <begin position="33"/>
        <end position="293"/>
    </location>
</feature>
<dbReference type="InterPro" id="IPR001932">
    <property type="entry name" value="PPM-type_phosphatase-like_dom"/>
</dbReference>
<dbReference type="SMART" id="SM00332">
    <property type="entry name" value="PP2Cc"/>
    <property type="match status" value="1"/>
</dbReference>
<evidence type="ECO:0000256" key="4">
    <source>
        <dbReference type="ARBA" id="ARBA00022723"/>
    </source>
</evidence>
<keyword evidence="7 9" id="KW-0904">Protein phosphatase</keyword>
<keyword evidence="5 9" id="KW-0378">Hydrolase</keyword>
<evidence type="ECO:0000256" key="3">
    <source>
        <dbReference type="ARBA" id="ARBA00013081"/>
    </source>
</evidence>
<dbReference type="InParanoid" id="A0A0C3BEA2"/>